<evidence type="ECO:0000313" key="1">
    <source>
        <dbReference type="EMBL" id="KAK3299567.1"/>
    </source>
</evidence>
<evidence type="ECO:0000313" key="2">
    <source>
        <dbReference type="Proteomes" id="UP001278766"/>
    </source>
</evidence>
<name>A0AAE0LVZ3_9PEZI</name>
<dbReference type="Proteomes" id="UP001278766">
    <property type="component" value="Unassembled WGS sequence"/>
</dbReference>
<accession>A0AAE0LVZ3</accession>
<proteinExistence type="predicted"/>
<organism evidence="1 2">
    <name type="scientific">Chaetomium fimeti</name>
    <dbReference type="NCBI Taxonomy" id="1854472"/>
    <lineage>
        <taxon>Eukaryota</taxon>
        <taxon>Fungi</taxon>
        <taxon>Dikarya</taxon>
        <taxon>Ascomycota</taxon>
        <taxon>Pezizomycotina</taxon>
        <taxon>Sordariomycetes</taxon>
        <taxon>Sordariomycetidae</taxon>
        <taxon>Sordariales</taxon>
        <taxon>Chaetomiaceae</taxon>
        <taxon>Chaetomium</taxon>
    </lineage>
</organism>
<dbReference type="GeneID" id="87840252"/>
<sequence length="257" mass="29103">MARALAPLRETCRRLACDVLPGAVQAPAQGLVEPLWLIADTEAACPGLFRWVDPPERPLVLGWSAYAGELWADFTLQEQVRQQWEHFRRYRGTLACFNVKEVEGLYGQVEKLREMAVVVLGQLEAMEELSMKGAAWFGCGRCAGRVLVVLRGAVRSLGEAEVKLRADIGVLQDLEVTVHQNGKDNRPLPIDEQTLREASDRAADLAQETGRIMSRLWGWSNVIEDVEHTARELDLKRAEDLKLEMERNTKEMERNRR</sequence>
<dbReference type="RefSeq" id="XP_062663081.1">
    <property type="nucleotide sequence ID" value="XM_062803304.1"/>
</dbReference>
<reference evidence="1" key="2">
    <citation type="submission" date="2023-06" db="EMBL/GenBank/DDBJ databases">
        <authorList>
            <consortium name="Lawrence Berkeley National Laboratory"/>
            <person name="Haridas S."/>
            <person name="Hensen N."/>
            <person name="Bonometti L."/>
            <person name="Westerberg I."/>
            <person name="Brannstrom I.O."/>
            <person name="Guillou S."/>
            <person name="Cros-Aarteil S."/>
            <person name="Calhoun S."/>
            <person name="Kuo A."/>
            <person name="Mondo S."/>
            <person name="Pangilinan J."/>
            <person name="Riley R."/>
            <person name="Labutti K."/>
            <person name="Andreopoulos B."/>
            <person name="Lipzen A."/>
            <person name="Chen C."/>
            <person name="Yanf M."/>
            <person name="Daum C."/>
            <person name="Ng V."/>
            <person name="Clum A."/>
            <person name="Steindorff A."/>
            <person name="Ohm R."/>
            <person name="Martin F."/>
            <person name="Silar P."/>
            <person name="Natvig D."/>
            <person name="Lalanne C."/>
            <person name="Gautier V."/>
            <person name="Ament-Velasquez S.L."/>
            <person name="Kruys A."/>
            <person name="Hutchinson M.I."/>
            <person name="Powell A.J."/>
            <person name="Barry K."/>
            <person name="Miller A.N."/>
            <person name="Grigoriev I.V."/>
            <person name="Debuchy R."/>
            <person name="Gladieux P."/>
            <person name="Thoren M.H."/>
            <person name="Johannesson H."/>
        </authorList>
    </citation>
    <scope>NUCLEOTIDE SEQUENCE</scope>
    <source>
        <strain evidence="1">CBS 168.71</strain>
    </source>
</reference>
<keyword evidence="2" id="KW-1185">Reference proteome</keyword>
<dbReference type="AlphaFoldDB" id="A0AAE0LVZ3"/>
<reference evidence="1" key="1">
    <citation type="journal article" date="2023" name="Mol. Phylogenet. Evol.">
        <title>Genome-scale phylogeny and comparative genomics of the fungal order Sordariales.</title>
        <authorList>
            <person name="Hensen N."/>
            <person name="Bonometti L."/>
            <person name="Westerberg I."/>
            <person name="Brannstrom I.O."/>
            <person name="Guillou S."/>
            <person name="Cros-Aarteil S."/>
            <person name="Calhoun S."/>
            <person name="Haridas S."/>
            <person name="Kuo A."/>
            <person name="Mondo S."/>
            <person name="Pangilinan J."/>
            <person name="Riley R."/>
            <person name="LaButti K."/>
            <person name="Andreopoulos B."/>
            <person name="Lipzen A."/>
            <person name="Chen C."/>
            <person name="Yan M."/>
            <person name="Daum C."/>
            <person name="Ng V."/>
            <person name="Clum A."/>
            <person name="Steindorff A."/>
            <person name="Ohm R.A."/>
            <person name="Martin F."/>
            <person name="Silar P."/>
            <person name="Natvig D.O."/>
            <person name="Lalanne C."/>
            <person name="Gautier V."/>
            <person name="Ament-Velasquez S.L."/>
            <person name="Kruys A."/>
            <person name="Hutchinson M.I."/>
            <person name="Powell A.J."/>
            <person name="Barry K."/>
            <person name="Miller A.N."/>
            <person name="Grigoriev I.V."/>
            <person name="Debuchy R."/>
            <person name="Gladieux P."/>
            <person name="Hiltunen Thoren M."/>
            <person name="Johannesson H."/>
        </authorList>
    </citation>
    <scope>NUCLEOTIDE SEQUENCE</scope>
    <source>
        <strain evidence="1">CBS 168.71</strain>
    </source>
</reference>
<comment type="caution">
    <text evidence="1">The sequence shown here is derived from an EMBL/GenBank/DDBJ whole genome shotgun (WGS) entry which is preliminary data.</text>
</comment>
<dbReference type="EMBL" id="JAUEPN010000002">
    <property type="protein sequence ID" value="KAK3299567.1"/>
    <property type="molecule type" value="Genomic_DNA"/>
</dbReference>
<gene>
    <name evidence="1" type="ORF">B0H64DRAFT_389048</name>
</gene>
<protein>
    <submittedName>
        <fullName evidence="1">Uncharacterized protein</fullName>
    </submittedName>
</protein>